<name>A0A2N9GH57_FAGSY</name>
<evidence type="ECO:0000313" key="2">
    <source>
        <dbReference type="EMBL" id="SPC98923.1"/>
    </source>
</evidence>
<organism evidence="2">
    <name type="scientific">Fagus sylvatica</name>
    <name type="common">Beechnut</name>
    <dbReference type="NCBI Taxonomy" id="28930"/>
    <lineage>
        <taxon>Eukaryota</taxon>
        <taxon>Viridiplantae</taxon>
        <taxon>Streptophyta</taxon>
        <taxon>Embryophyta</taxon>
        <taxon>Tracheophyta</taxon>
        <taxon>Spermatophyta</taxon>
        <taxon>Magnoliopsida</taxon>
        <taxon>eudicotyledons</taxon>
        <taxon>Gunneridae</taxon>
        <taxon>Pentapetalae</taxon>
        <taxon>rosids</taxon>
        <taxon>fabids</taxon>
        <taxon>Fagales</taxon>
        <taxon>Fagaceae</taxon>
        <taxon>Fagus</taxon>
    </lineage>
</organism>
<dbReference type="EMBL" id="OIVN01001919">
    <property type="protein sequence ID" value="SPC98923.1"/>
    <property type="molecule type" value="Genomic_DNA"/>
</dbReference>
<dbReference type="InterPro" id="IPR056647">
    <property type="entry name" value="DUF7745"/>
</dbReference>
<accession>A0A2N9GH57</accession>
<feature type="domain" description="DUF7745" evidence="1">
    <location>
        <begin position="2"/>
        <end position="141"/>
    </location>
</feature>
<sequence>MFCTQLLQLWFCSHLRHFYRLQTPYHFERHTVSQTVNIALPFTGNSRDWASYLLDLPLGEWSWKVTWGPAVWKPWTHCALFDGVPLPGVWGCTGYYPSLALRQFGGVQYPPRLGDLDAVTFDYIPSEDMWRLLSRVEVIWEGRLSEVVLIEDGSPGDSSVASDFVEWREGVDSLFYSQAYCTARHITFFGVSLSSGVSLHWAAEREASAARVESLRSTLHHNSVAVANLRRDLEAQRGNVSTLPGRRPWLRLGSSWRLSRRRGLEVQDELDSLRSYTQALVDPATGRPQDIVALRRALDASEEALTSARTSMGEGFPVVTSLHQINQVMDSLGARARAVLGGA</sequence>
<reference evidence="2" key="1">
    <citation type="submission" date="2018-02" db="EMBL/GenBank/DDBJ databases">
        <authorList>
            <person name="Cohen D.B."/>
            <person name="Kent A.D."/>
        </authorList>
    </citation>
    <scope>NUCLEOTIDE SEQUENCE</scope>
</reference>
<evidence type="ECO:0000259" key="1">
    <source>
        <dbReference type="Pfam" id="PF24924"/>
    </source>
</evidence>
<protein>
    <recommendedName>
        <fullName evidence="1">DUF7745 domain-containing protein</fullName>
    </recommendedName>
</protein>
<gene>
    <name evidence="2" type="ORF">FSB_LOCUS26805</name>
</gene>
<dbReference type="AlphaFoldDB" id="A0A2N9GH57"/>
<dbReference type="Pfam" id="PF24924">
    <property type="entry name" value="DUF7745"/>
    <property type="match status" value="1"/>
</dbReference>
<proteinExistence type="predicted"/>